<evidence type="ECO:0000256" key="1">
    <source>
        <dbReference type="SAM" id="Phobius"/>
    </source>
</evidence>
<gene>
    <name evidence="2" type="ORF">ACFPCY_36440</name>
</gene>
<proteinExistence type="predicted"/>
<evidence type="ECO:0000313" key="2">
    <source>
        <dbReference type="EMBL" id="MFC4912836.1"/>
    </source>
</evidence>
<sequence length="187" mass="19863">MDGVSNAFTWEFSMSVTTPRWIEWAARIASLTALPSGLWRIALGVGVPVGFSGHLADIYKPGWVLTPYVIVLTLVAEGLAMLTMGLVRPWGEVVPSWIPFLGGRRIAPLAAVVPASLGALAVTAITLVGAFSWTNPDTMGDPEAPHGLAGAIMTACYAPLLAWGPLLAIVTVAYYIRRTRRPQPVAA</sequence>
<evidence type="ECO:0000313" key="3">
    <source>
        <dbReference type="Proteomes" id="UP001595872"/>
    </source>
</evidence>
<name>A0ABV9UAF8_9ACTN</name>
<accession>A0ABV9UAF8</accession>
<protein>
    <submittedName>
        <fullName evidence="2">Uncharacterized protein</fullName>
    </submittedName>
</protein>
<feature type="transmembrane region" description="Helical" evidence="1">
    <location>
        <begin position="151"/>
        <end position="176"/>
    </location>
</feature>
<dbReference type="EMBL" id="JBHSIT010000014">
    <property type="protein sequence ID" value="MFC4912836.1"/>
    <property type="molecule type" value="Genomic_DNA"/>
</dbReference>
<keyword evidence="1" id="KW-0812">Transmembrane</keyword>
<organism evidence="2 3">
    <name type="scientific">Actinomadura gamaensis</name>
    <dbReference type="NCBI Taxonomy" id="1763541"/>
    <lineage>
        <taxon>Bacteria</taxon>
        <taxon>Bacillati</taxon>
        <taxon>Actinomycetota</taxon>
        <taxon>Actinomycetes</taxon>
        <taxon>Streptosporangiales</taxon>
        <taxon>Thermomonosporaceae</taxon>
        <taxon>Actinomadura</taxon>
    </lineage>
</organism>
<dbReference type="RefSeq" id="WP_378263167.1">
    <property type="nucleotide sequence ID" value="NZ_JBHSIT010000014.1"/>
</dbReference>
<dbReference type="Proteomes" id="UP001595872">
    <property type="component" value="Unassembled WGS sequence"/>
</dbReference>
<comment type="caution">
    <text evidence="2">The sequence shown here is derived from an EMBL/GenBank/DDBJ whole genome shotgun (WGS) entry which is preliminary data.</text>
</comment>
<feature type="transmembrane region" description="Helical" evidence="1">
    <location>
        <begin position="68"/>
        <end position="87"/>
    </location>
</feature>
<reference evidence="3" key="1">
    <citation type="journal article" date="2019" name="Int. J. Syst. Evol. Microbiol.">
        <title>The Global Catalogue of Microorganisms (GCM) 10K type strain sequencing project: providing services to taxonomists for standard genome sequencing and annotation.</title>
        <authorList>
            <consortium name="The Broad Institute Genomics Platform"/>
            <consortium name="The Broad Institute Genome Sequencing Center for Infectious Disease"/>
            <person name="Wu L."/>
            <person name="Ma J."/>
        </authorList>
    </citation>
    <scope>NUCLEOTIDE SEQUENCE [LARGE SCALE GENOMIC DNA]</scope>
    <source>
        <strain evidence="3">KLKA75</strain>
    </source>
</reference>
<keyword evidence="1" id="KW-0472">Membrane</keyword>
<keyword evidence="3" id="KW-1185">Reference proteome</keyword>
<keyword evidence="1" id="KW-1133">Transmembrane helix</keyword>
<feature type="transmembrane region" description="Helical" evidence="1">
    <location>
        <begin position="108"/>
        <end position="131"/>
    </location>
</feature>